<protein>
    <submittedName>
        <fullName evidence="1">Uncharacterized protein</fullName>
    </submittedName>
</protein>
<comment type="caution">
    <text evidence="1">The sequence shown here is derived from an EMBL/GenBank/DDBJ whole genome shotgun (WGS) entry which is preliminary data.</text>
</comment>
<keyword evidence="2" id="KW-1185">Reference proteome</keyword>
<name>A0A6G1BU71_9ORYZ</name>
<evidence type="ECO:0000313" key="2">
    <source>
        <dbReference type="Proteomes" id="UP000479710"/>
    </source>
</evidence>
<organism evidence="1 2">
    <name type="scientific">Oryza meyeriana var. granulata</name>
    <dbReference type="NCBI Taxonomy" id="110450"/>
    <lineage>
        <taxon>Eukaryota</taxon>
        <taxon>Viridiplantae</taxon>
        <taxon>Streptophyta</taxon>
        <taxon>Embryophyta</taxon>
        <taxon>Tracheophyta</taxon>
        <taxon>Spermatophyta</taxon>
        <taxon>Magnoliopsida</taxon>
        <taxon>Liliopsida</taxon>
        <taxon>Poales</taxon>
        <taxon>Poaceae</taxon>
        <taxon>BOP clade</taxon>
        <taxon>Oryzoideae</taxon>
        <taxon>Oryzeae</taxon>
        <taxon>Oryzinae</taxon>
        <taxon>Oryza</taxon>
        <taxon>Oryza meyeriana</taxon>
    </lineage>
</organism>
<dbReference type="AlphaFoldDB" id="A0A6G1BU71"/>
<accession>A0A6G1BU71</accession>
<reference evidence="1 2" key="1">
    <citation type="submission" date="2019-11" db="EMBL/GenBank/DDBJ databases">
        <title>Whole genome sequence of Oryza granulata.</title>
        <authorList>
            <person name="Li W."/>
        </authorList>
    </citation>
    <scope>NUCLEOTIDE SEQUENCE [LARGE SCALE GENOMIC DNA]</scope>
    <source>
        <strain evidence="2">cv. Menghai</strain>
        <tissue evidence="1">Leaf</tissue>
    </source>
</reference>
<evidence type="ECO:0000313" key="1">
    <source>
        <dbReference type="EMBL" id="KAF0891372.1"/>
    </source>
</evidence>
<dbReference type="EMBL" id="SPHZ02000011">
    <property type="protein sequence ID" value="KAF0891372.1"/>
    <property type="molecule type" value="Genomic_DNA"/>
</dbReference>
<dbReference type="OrthoDB" id="272624at2759"/>
<dbReference type="Proteomes" id="UP000479710">
    <property type="component" value="Unassembled WGS sequence"/>
</dbReference>
<gene>
    <name evidence="1" type="ORF">E2562_009808</name>
</gene>
<sequence>MALRQCCVASKRLTALTILGLRQFGSDFAMIQHLFPDKSRNQLNIEDVQPDILAIHMNKRVHQMKDRGNKNMSGEFINEEEIGSNWPDKELDMHRSEVEENEYVSTNADDDLGDVFDWLRKATFCVKNNFAHRILVLRPLGYDESSSTVSRMKN</sequence>
<proteinExistence type="predicted"/>